<feature type="disulfide bond" evidence="7">
    <location>
        <begin position="366"/>
        <end position="427"/>
    </location>
</feature>
<dbReference type="EMBL" id="AHAT01035090">
    <property type="status" value="NOT_ANNOTATED_CDS"/>
    <property type="molecule type" value="Genomic_DNA"/>
</dbReference>
<feature type="disulfide bond" evidence="7">
    <location>
        <begin position="1231"/>
        <end position="1241"/>
    </location>
</feature>
<dbReference type="FunFam" id="3.10.250.10:FF:000042">
    <property type="entry name" value="Lysyl oxidase-like 2"/>
    <property type="match status" value="1"/>
</dbReference>
<dbReference type="EMBL" id="AHAT01035084">
    <property type="status" value="NOT_ANNOTATED_CDS"/>
    <property type="molecule type" value="Genomic_DNA"/>
</dbReference>
<evidence type="ECO:0000313" key="9">
    <source>
        <dbReference type="Ensembl" id="ENSLOCP00000002375.1"/>
    </source>
</evidence>
<feature type="domain" description="SRCR" evidence="8">
    <location>
        <begin position="950"/>
        <end position="1050"/>
    </location>
</feature>
<feature type="disulfide bond" evidence="7">
    <location>
        <begin position="298"/>
        <end position="308"/>
    </location>
</feature>
<dbReference type="HOGENOM" id="CLU_235529_0_0_1"/>
<dbReference type="PRINTS" id="PR00258">
    <property type="entry name" value="SPERACTRCPTR"/>
</dbReference>
<dbReference type="EMBL" id="AHAT01035086">
    <property type="status" value="NOT_ANNOTATED_CDS"/>
    <property type="molecule type" value="Genomic_DNA"/>
</dbReference>
<feature type="disulfide bond" evidence="7">
    <location>
        <begin position="1187"/>
        <end position="1251"/>
    </location>
</feature>
<feature type="domain" description="SRCR" evidence="8">
    <location>
        <begin position="330"/>
        <end position="428"/>
    </location>
</feature>
<feature type="disulfide bond" evidence="7">
    <location>
        <begin position="573"/>
        <end position="634"/>
    </location>
</feature>
<feature type="disulfide bond" evidence="7">
    <location>
        <begin position="1292"/>
        <end position="1356"/>
    </location>
</feature>
<evidence type="ECO:0000259" key="8">
    <source>
        <dbReference type="PROSITE" id="PS50287"/>
    </source>
</evidence>
<keyword evidence="2" id="KW-0964">Secreted</keyword>
<dbReference type="Proteomes" id="UP000018468">
    <property type="component" value="Linkage group LG5"/>
</dbReference>
<feature type="domain" description="SRCR" evidence="8">
    <location>
        <begin position="848"/>
        <end position="945"/>
    </location>
</feature>
<feature type="disulfide bond" evidence="7">
    <location>
        <begin position="988"/>
        <end position="1049"/>
    </location>
</feature>
<feature type="domain" description="SRCR" evidence="8">
    <location>
        <begin position="232"/>
        <end position="326"/>
    </location>
</feature>
<reference evidence="10" key="1">
    <citation type="submission" date="2011-12" db="EMBL/GenBank/DDBJ databases">
        <title>The Draft Genome of Lepisosteus oculatus.</title>
        <authorList>
            <consortium name="The Broad Institute Genome Assembly &amp; Analysis Group"/>
            <consortium name="Computational R&amp;D Group"/>
            <consortium name="and Sequencing Platform"/>
            <person name="Di Palma F."/>
            <person name="Alfoldi J."/>
            <person name="Johnson J."/>
            <person name="Berlin A."/>
            <person name="Gnerre S."/>
            <person name="Jaffe D."/>
            <person name="MacCallum I."/>
            <person name="Young S."/>
            <person name="Walker B.J."/>
            <person name="Lander E.S."/>
            <person name="Lindblad-Toh K."/>
        </authorList>
    </citation>
    <scope>NUCLEOTIDE SEQUENCE [LARGE SCALE GENOMIC DNA]</scope>
</reference>
<dbReference type="FunFam" id="3.10.250.10:FF:000006">
    <property type="entry name" value="neurotrypsin isoform X2"/>
    <property type="match status" value="4"/>
</dbReference>
<feature type="disulfide bond" evidence="7">
    <location>
        <begin position="502"/>
        <end position="512"/>
    </location>
</feature>
<dbReference type="EMBL" id="AHAT01035085">
    <property type="status" value="NOT_ANNOTATED_CDS"/>
    <property type="molecule type" value="Genomic_DNA"/>
</dbReference>
<dbReference type="EMBL" id="AHAT01035081">
    <property type="status" value="NOT_ANNOTATED_CDS"/>
    <property type="molecule type" value="Genomic_DNA"/>
</dbReference>
<comment type="subcellular location">
    <subcellularLocation>
        <location evidence="1">Secreted</location>
    </subcellularLocation>
</comment>
<feature type="disulfide bond" evidence="7">
    <location>
        <begin position="1019"/>
        <end position="1029"/>
    </location>
</feature>
<dbReference type="GeneTree" id="ENSGT00950000183145"/>
<keyword evidence="4" id="KW-0677">Repeat</keyword>
<comment type="caution">
    <text evidence="7">Lacks conserved residue(s) required for the propagation of feature annotation.</text>
</comment>
<reference evidence="9" key="3">
    <citation type="submission" date="2025-09" db="UniProtKB">
        <authorList>
            <consortium name="Ensembl"/>
        </authorList>
    </citation>
    <scope>IDENTIFICATION</scope>
</reference>
<evidence type="ECO:0000256" key="1">
    <source>
        <dbReference type="ARBA" id="ARBA00004613"/>
    </source>
</evidence>
<dbReference type="PROSITE" id="PS50287">
    <property type="entry name" value="SRCR_2"/>
    <property type="match status" value="16"/>
</dbReference>
<protein>
    <recommendedName>
        <fullName evidence="8">SRCR domain-containing protein</fullName>
    </recommendedName>
</protein>
<feature type="disulfide bond" evidence="7">
    <location>
        <begin position="1655"/>
        <end position="1665"/>
    </location>
</feature>
<feature type="domain" description="SRCR" evidence="8">
    <location>
        <begin position="1055"/>
        <end position="1155"/>
    </location>
</feature>
<feature type="disulfide bond" evidence="7">
    <location>
        <begin position="471"/>
        <end position="532"/>
    </location>
</feature>
<evidence type="ECO:0000256" key="2">
    <source>
        <dbReference type="ARBA" id="ARBA00022525"/>
    </source>
</evidence>
<feature type="domain" description="SRCR" evidence="8">
    <location>
        <begin position="640"/>
        <end position="741"/>
    </location>
</feature>
<feature type="domain" description="SRCR" evidence="8">
    <location>
        <begin position="129"/>
        <end position="227"/>
    </location>
</feature>
<feature type="disulfide bond" evidence="7">
    <location>
        <begin position="152"/>
        <end position="216"/>
    </location>
</feature>
<keyword evidence="5 7" id="KW-1015">Disulfide bond</keyword>
<dbReference type="SUPFAM" id="SSF56487">
    <property type="entry name" value="SRCR-like"/>
    <property type="match status" value="16"/>
</dbReference>
<dbReference type="EMBL" id="AHAT01035088">
    <property type="status" value="NOT_ANNOTATED_CDS"/>
    <property type="molecule type" value="Genomic_DNA"/>
</dbReference>
<dbReference type="FunFam" id="3.10.250.10:FF:000012">
    <property type="entry name" value="CD163 molecule like 1"/>
    <property type="match status" value="2"/>
</dbReference>
<dbReference type="Ensembl" id="ENSLOCT00000002380.1">
    <property type="protein sequence ID" value="ENSLOCP00000002375.1"/>
    <property type="gene ID" value="ENSLOCG00000002044.1"/>
</dbReference>
<reference evidence="9" key="2">
    <citation type="submission" date="2025-08" db="UniProtKB">
        <authorList>
            <consortium name="Ensembl"/>
        </authorList>
    </citation>
    <scope>IDENTIFICATION</scope>
</reference>
<dbReference type="InParanoid" id="W5M1W7"/>
<evidence type="ECO:0000256" key="5">
    <source>
        <dbReference type="ARBA" id="ARBA00023157"/>
    </source>
</evidence>
<dbReference type="PANTHER" id="PTHR19331">
    <property type="entry name" value="SCAVENGER RECEPTOR DOMAIN-CONTAINING"/>
    <property type="match status" value="1"/>
</dbReference>
<feature type="disulfide bond" evidence="7">
    <location>
        <begin position="353"/>
        <end position="417"/>
    </location>
</feature>
<dbReference type="eggNOG" id="ENOG502QQ5W">
    <property type="taxonomic scope" value="Eukaryota"/>
</dbReference>
<feature type="disulfide bond" evidence="7">
    <location>
        <begin position="1093"/>
        <end position="1154"/>
    </location>
</feature>
<feature type="disulfide bond" evidence="7">
    <location>
        <begin position="710"/>
        <end position="720"/>
    </location>
</feature>
<feature type="disulfide bond" evidence="7">
    <location>
        <begin position="397"/>
        <end position="407"/>
    </location>
</feature>
<dbReference type="InterPro" id="IPR036772">
    <property type="entry name" value="SRCR-like_dom_sf"/>
</dbReference>
<feature type="domain" description="SRCR" evidence="8">
    <location>
        <begin position="1164"/>
        <end position="1262"/>
    </location>
</feature>
<dbReference type="EMBL" id="AHAT01035087">
    <property type="status" value="NOT_ANNOTATED_CDS"/>
    <property type="molecule type" value="Genomic_DNA"/>
</dbReference>
<evidence type="ECO:0000256" key="3">
    <source>
        <dbReference type="ARBA" id="ARBA00022729"/>
    </source>
</evidence>
<feature type="domain" description="SRCR" evidence="8">
    <location>
        <begin position="1267"/>
        <end position="1367"/>
    </location>
</feature>
<feature type="disulfide bond" evidence="7">
    <location>
        <begin position="1336"/>
        <end position="1346"/>
    </location>
</feature>
<feature type="domain" description="SRCR" evidence="8">
    <location>
        <begin position="22"/>
        <end position="125"/>
    </location>
</feature>
<dbReference type="EMBL" id="AHAT01035083">
    <property type="status" value="NOT_ANNOTATED_CDS"/>
    <property type="molecule type" value="Genomic_DNA"/>
</dbReference>
<organism evidence="9 10">
    <name type="scientific">Lepisosteus oculatus</name>
    <name type="common">Spotted gar</name>
    <dbReference type="NCBI Taxonomy" id="7918"/>
    <lineage>
        <taxon>Eukaryota</taxon>
        <taxon>Metazoa</taxon>
        <taxon>Chordata</taxon>
        <taxon>Craniata</taxon>
        <taxon>Vertebrata</taxon>
        <taxon>Euteleostomi</taxon>
        <taxon>Actinopterygii</taxon>
        <taxon>Neopterygii</taxon>
        <taxon>Holostei</taxon>
        <taxon>Semionotiformes</taxon>
        <taxon>Lepisosteidae</taxon>
        <taxon>Lepisosteus</taxon>
    </lineage>
</organism>
<feature type="disulfide bond" evidence="7">
    <location>
        <begin position="812"/>
        <end position="822"/>
    </location>
</feature>
<feature type="domain" description="SRCR" evidence="8">
    <location>
        <begin position="1589"/>
        <end position="1686"/>
    </location>
</feature>
<feature type="disulfide bond" evidence="7">
    <location>
        <begin position="914"/>
        <end position="924"/>
    </location>
</feature>
<feature type="disulfide bond" evidence="7">
    <location>
        <begin position="975"/>
        <end position="1039"/>
    </location>
</feature>
<feature type="disulfide bond" evidence="7">
    <location>
        <begin position="560"/>
        <end position="624"/>
    </location>
</feature>
<dbReference type="FunFam" id="3.10.250.10:FF:000002">
    <property type="entry name" value="Scavenger receptor cysteine-rich type 1 protein M130"/>
    <property type="match status" value="1"/>
</dbReference>
<evidence type="ECO:0000256" key="7">
    <source>
        <dbReference type="PROSITE-ProRule" id="PRU00196"/>
    </source>
</evidence>
<dbReference type="FunFam" id="3.10.250.10:FF:000009">
    <property type="entry name" value="WC1"/>
    <property type="match status" value="1"/>
</dbReference>
<feature type="disulfide bond" evidence="7">
    <location>
        <begin position="165"/>
        <end position="226"/>
    </location>
</feature>
<feature type="disulfide bond" evidence="7">
    <location>
        <begin position="1447"/>
        <end position="1457"/>
    </location>
</feature>
<dbReference type="PANTHER" id="PTHR19331:SF22">
    <property type="entry name" value="DELETED IN MALIGNANT BRAIN TUMORS 1 PROTEIN"/>
    <property type="match status" value="1"/>
</dbReference>
<feature type="disulfide bond" evidence="7">
    <location>
        <begin position="1124"/>
        <end position="1134"/>
    </location>
</feature>
<feature type="domain" description="SRCR" evidence="8">
    <location>
        <begin position="537"/>
        <end position="635"/>
    </location>
</feature>
<evidence type="ECO:0000256" key="4">
    <source>
        <dbReference type="ARBA" id="ARBA00022737"/>
    </source>
</evidence>
<dbReference type="Bgee" id="ENSLOCG00000002044">
    <property type="expression patterns" value="Expressed in heart and 10 other cell types or tissues"/>
</dbReference>
<dbReference type="EMBL" id="AHAT01035089">
    <property type="status" value="NOT_ANNOTATED_CDS"/>
    <property type="molecule type" value="Genomic_DNA"/>
</dbReference>
<feature type="disulfide bond" evidence="7">
    <location>
        <begin position="196"/>
        <end position="206"/>
    </location>
</feature>
<keyword evidence="10" id="KW-1185">Reference proteome</keyword>
<feature type="disulfide bond" evidence="7">
    <location>
        <begin position="1553"/>
        <end position="1563"/>
    </location>
</feature>
<feature type="domain" description="SRCR" evidence="8">
    <location>
        <begin position="745"/>
        <end position="843"/>
    </location>
</feature>
<dbReference type="InterPro" id="IPR001190">
    <property type="entry name" value="SRCR"/>
</dbReference>
<evidence type="ECO:0000313" key="10">
    <source>
        <dbReference type="Proteomes" id="UP000018468"/>
    </source>
</evidence>
<feature type="domain" description="SRCR" evidence="8">
    <location>
        <begin position="433"/>
        <end position="533"/>
    </location>
</feature>
<feature type="disulfide bond" evidence="7">
    <location>
        <begin position="679"/>
        <end position="740"/>
    </location>
</feature>
<accession>W5M1W7</accession>
<feature type="disulfide bond" evidence="7">
    <location>
        <begin position="1080"/>
        <end position="1144"/>
    </location>
</feature>
<feature type="disulfide bond" evidence="7">
    <location>
        <begin position="458"/>
        <end position="522"/>
    </location>
</feature>
<proteinExistence type="predicted"/>
<feature type="domain" description="SRCR" evidence="8">
    <location>
        <begin position="1378"/>
        <end position="1476"/>
    </location>
</feature>
<feature type="disulfide bond" evidence="7">
    <location>
        <begin position="1305"/>
        <end position="1366"/>
    </location>
</feature>
<dbReference type="Pfam" id="PF00530">
    <property type="entry name" value="SRCR"/>
    <property type="match status" value="16"/>
</dbReference>
<keyword evidence="3" id="KW-0732">Signal</keyword>
<name>W5M1W7_LEPOC</name>
<dbReference type="PROSITE" id="PS00420">
    <property type="entry name" value="SRCR_1"/>
    <property type="match status" value="4"/>
</dbReference>
<dbReference type="GO" id="GO:0016020">
    <property type="term" value="C:membrane"/>
    <property type="evidence" value="ECO:0007669"/>
    <property type="project" value="InterPro"/>
</dbReference>
<keyword evidence="6" id="KW-0325">Glycoprotein</keyword>
<feature type="disulfide bond" evidence="7">
    <location>
        <begin position="768"/>
        <end position="832"/>
    </location>
</feature>
<feature type="disulfide bond" evidence="7">
    <location>
        <begin position="88"/>
        <end position="98"/>
    </location>
</feature>
<dbReference type="FunFam" id="3.10.250.10:FF:000013">
    <property type="entry name" value="CD163 molecule like 1"/>
    <property type="match status" value="7"/>
</dbReference>
<evidence type="ECO:0000256" key="6">
    <source>
        <dbReference type="ARBA" id="ARBA00023180"/>
    </source>
</evidence>
<feature type="disulfide bond" evidence="7">
    <location>
        <begin position="781"/>
        <end position="842"/>
    </location>
</feature>
<dbReference type="Gene3D" id="3.10.250.10">
    <property type="entry name" value="SRCR-like domain"/>
    <property type="match status" value="16"/>
</dbReference>
<dbReference type="STRING" id="7918.ENSLOCP00000002375"/>
<feature type="disulfide bond" evidence="7">
    <location>
        <begin position="604"/>
        <end position="614"/>
    </location>
</feature>
<feature type="domain" description="SRCR" evidence="8">
    <location>
        <begin position="1481"/>
        <end position="1584"/>
    </location>
</feature>
<feature type="disulfide bond" evidence="7">
    <location>
        <begin position="1200"/>
        <end position="1261"/>
    </location>
</feature>
<dbReference type="OMA" id="EVTCRGS"/>
<dbReference type="EMBL" id="AHAT01035082">
    <property type="status" value="NOT_ANNOTATED_CDS"/>
    <property type="molecule type" value="Genomic_DNA"/>
</dbReference>
<dbReference type="SMART" id="SM00202">
    <property type="entry name" value="SR"/>
    <property type="match status" value="16"/>
</dbReference>
<sequence length="1692" mass="182277">LLQNICQVLSLISGYTADINIVRIREQINHCDGRVEVFKNGQWGTVCASSWHDENGKVVCNQLNCGTYERFYHAPGSSLPIVLNEVQCSGTESSLLDCPENSLTTFFNFFLTSCSHENDIRVKCSGDTTRLIGTQSQGRLEVNRRGSWRSVCSQSVDSRDADVVCRELGCGVSRAVLGGASSGQGTGPVWADEIQCRGDEVKLAYCPVLKREQHNCTHADDVSIICSGCEDLRLVGFGNRCDGRVEIFKNGQWGTYCDSDYYYKNGEVVCDQLNCGTFIGAYYSPGKSKPISLHGVRCSGTESSLLDCPSDSKSCTHDKDIRVKCSGDTARLSGGMCYGRLEVNRGGTWGSVCSQSVDSRDADVVCRELGCGVSRAVLGGASSGQGTGPVWADEIQCRGDEEKLAHCPVLKREQHNCTHADDISIVCYETERLRLMGGVSNCSGRVEVLYGGSWGTVCDDSWDLRDAQVVCRQLGCGEAVSAGTEASWGEGNGTVWLDEVTCGGRELHLWDCEHAALGQSNCRHKEDAGVSCARDTARLSGGMCYGRLEVNRGGTWRSVCSQSVDSTDADVVCRELGCGVSRAVLGGASSGQGTGPIWADEIQCRGDEEKLAYCPVLKREQHNCTHADDVSIDCSEHGLLRLSGAESPCAGRLEVYHRGSWGTVCDDSWWDLRDAQVVCRQLGCGEAVSAGTEASWGEGNGTVWLDEVTCRGSELHLWDCEHAALGQSDCQHRRRAGVRCAGDTARLSGGMCYGRLEVNRGGSWGSVCSQSVDSRDADVVCRELGCGVSRAVLGGASSGQGTGPVWADEIQCRGDEEKLAHCPVLKREQHNCTRADDVSIVCSEFKQLRLVSEQFECAGRAEVFYNGTWGSICQNRMDPHTASLICRQLNCGDFDKFYTPDDGSGLKWLDDVQCKKHDVSLWQCPHSPWGENSCTERDVAGLICKETDRLRLMGGVSNCSGRVEVLYGGSWGTVCDDSWDLRDAQVVCRQLGCGEAVSAGTEASWGEGNGTVWLDEVTCRGSELHLWDCEHAALGQSDCRHKEDAGVSCAKPERIKLSGGPSACSGRVEVLYGGSWGTVCDDSWDLRDAQVVCRQLGCGEAVSAGTEASWGEGNGTVWLDEVTCRGSELHLWDCEHAALGQSDCQHRRRAGVRCAALFMLGDTARLSGGTCQGRLEVNRGGSWRSVCSQSVDSRDADVVCRELGCGVSRAVLGGASPGQGTGPVWGDEIQCQGDEEKLAYCPVLKREQHNCTHADDVSIVCYGYTDFRLASGPDRCSGRVEMKLGAQWGTVCDQVWDLRDATVLCQQLNCGYAEAVLGPARFGQGSGSTWTDVFDCEGTETELRHCPISPWAHSSCSHSRDVGVVCSGLTLPGAAGGVRLVGGAGRCDGRVEVFSSGKWGRLLNSSWTDSAASVLCRQLGCGSALETSSSSRYGPGRSDVCFSGVSCSGNETHLGNCSRPQPVSCSSASDVGVLCEKTERLRLVGGVSNCSGRVEVLYGGSWGTVCDDSWDLRDAQVVCRQLGCGEACGNAQFPAPVSFSQGAGPIWLDEVGCLGNESSLWECPSRPWGQHDCGHKEDVTIVCSGFKQLRLVSEQFECAGRAEVFYNGTWGSICQNLMDSHTASLICRQVNCGDFVKFDIPDDGSGLKWLDNVQCKKHDVSLWQCPHSPWGENSCTDRDVAGLICTGTVFYR</sequence>